<evidence type="ECO:0000313" key="9">
    <source>
        <dbReference type="EMBL" id="MDP0587890.1"/>
    </source>
</evidence>
<dbReference type="PIRSF" id="PIRSF000446">
    <property type="entry name" value="Mct"/>
    <property type="match status" value="1"/>
</dbReference>
<keyword evidence="3 6" id="KW-0808">Transferase</keyword>
<reference evidence="9 10" key="1">
    <citation type="journal article" date="2023" name="bioRxiv">
        <title>An intranuclear bacterial parasite of deep-sea mussels expresses apoptosis inhibitors acquired from its host.</title>
        <authorList>
            <person name="Gonzalez Porras M.A."/>
            <person name="Assie A."/>
            <person name="Tietjen M."/>
            <person name="Violette M."/>
            <person name="Kleiner M."/>
            <person name="Gruber-Vodicka H."/>
            <person name="Dubilier N."/>
            <person name="Leisch N."/>
        </authorList>
    </citation>
    <scope>NUCLEOTIDE SEQUENCE [LARGE SCALE GENOMIC DNA]</scope>
    <source>
        <strain evidence="9">IAP13</strain>
    </source>
</reference>
<feature type="active site" evidence="7">
    <location>
        <position position="93"/>
    </location>
</feature>
<evidence type="ECO:0000313" key="10">
    <source>
        <dbReference type="Proteomes" id="UP001178148"/>
    </source>
</evidence>
<comment type="caution">
    <text evidence="9">The sequence shown here is derived from an EMBL/GenBank/DDBJ whole genome shotgun (WGS) entry which is preliminary data.</text>
</comment>
<dbReference type="EMBL" id="JASXSV010000001">
    <property type="protein sequence ID" value="MDP0587890.1"/>
    <property type="molecule type" value="Genomic_DNA"/>
</dbReference>
<evidence type="ECO:0000256" key="7">
    <source>
        <dbReference type="PIRSR" id="PIRSR000446-1"/>
    </source>
</evidence>
<organism evidence="9 10">
    <name type="scientific">Candidatus Endonucleibacter bathymodioli</name>
    <dbReference type="NCBI Taxonomy" id="539814"/>
    <lineage>
        <taxon>Bacteria</taxon>
        <taxon>Pseudomonadati</taxon>
        <taxon>Pseudomonadota</taxon>
        <taxon>Gammaproteobacteria</taxon>
        <taxon>Oceanospirillales</taxon>
        <taxon>Endozoicomonadaceae</taxon>
        <taxon>Candidatus Endonucleibacter</taxon>
    </lineage>
</organism>
<dbReference type="NCBIfam" id="TIGR00128">
    <property type="entry name" value="fabD"/>
    <property type="match status" value="1"/>
</dbReference>
<accession>A0AA90NJZ1</accession>
<dbReference type="PANTHER" id="PTHR42681:SF1">
    <property type="entry name" value="MALONYL-COA-ACYL CARRIER PROTEIN TRANSACYLASE, MITOCHONDRIAL"/>
    <property type="match status" value="1"/>
</dbReference>
<evidence type="ECO:0000256" key="6">
    <source>
        <dbReference type="PIRNR" id="PIRNR000446"/>
    </source>
</evidence>
<dbReference type="PANTHER" id="PTHR42681">
    <property type="entry name" value="MALONYL-COA-ACYL CARRIER PROTEIN TRANSACYLASE, MITOCHONDRIAL"/>
    <property type="match status" value="1"/>
</dbReference>
<dbReference type="InterPro" id="IPR001227">
    <property type="entry name" value="Ac_transferase_dom_sf"/>
</dbReference>
<dbReference type="Gene3D" id="3.40.366.10">
    <property type="entry name" value="Malonyl-Coenzyme A Acyl Carrier Protein, domain 2"/>
    <property type="match status" value="1"/>
</dbReference>
<dbReference type="FunFam" id="3.30.70.250:FF:000001">
    <property type="entry name" value="Malonyl CoA-acyl carrier protein transacylase"/>
    <property type="match status" value="1"/>
</dbReference>
<dbReference type="GO" id="GO:0005829">
    <property type="term" value="C:cytosol"/>
    <property type="evidence" value="ECO:0007669"/>
    <property type="project" value="TreeGrafter"/>
</dbReference>
<evidence type="ECO:0000256" key="5">
    <source>
        <dbReference type="ARBA" id="ARBA00048462"/>
    </source>
</evidence>
<evidence type="ECO:0000256" key="4">
    <source>
        <dbReference type="ARBA" id="ARBA00023315"/>
    </source>
</evidence>
<dbReference type="InterPro" id="IPR050858">
    <property type="entry name" value="Mal-CoA-ACP_Trans/PKS_FabD"/>
</dbReference>
<feature type="domain" description="Malonyl-CoA:ACP transacylase (MAT)" evidence="8">
    <location>
        <begin position="8"/>
        <end position="304"/>
    </location>
</feature>
<evidence type="ECO:0000256" key="3">
    <source>
        <dbReference type="ARBA" id="ARBA00022679"/>
    </source>
</evidence>
<dbReference type="SUPFAM" id="SSF52151">
    <property type="entry name" value="FabD/lysophospholipase-like"/>
    <property type="match status" value="1"/>
</dbReference>
<name>A0AA90NJZ1_9GAMM</name>
<keyword evidence="4 6" id="KW-0012">Acyltransferase</keyword>
<sequence>MTDIFAFIFPGQGSQKVGMLAEYIAEPIFADTLCEASELLGLDLSVLFSSGPVEELNKTENTQPGLLAASVALWRLWSARHEGLRPSLMAGHSLGEYSALVCAGAMAFRDAITLVRNRGLYMQEAVSEGEGAMAAILGLSDSDVISVCLASAQGQVVEAVNFNSPGQVVIAGNREAVERAMIQAKDAGSKKEVLLPVSVPSHCALMKTAAEKLKAALENVKITSPITPVVQNFSAEACSEPEVIRNNLVAQLCSPVRWVETINAMYESGVVNFVECGPGKVLAGLNRRIVRQAKVVSLESLSSMGSAV</sequence>
<keyword evidence="10" id="KW-1185">Reference proteome</keyword>
<protein>
    <recommendedName>
        <fullName evidence="2 6">Malonyl CoA-acyl carrier protein transacylase</fullName>
        <ecNumber evidence="1 6">2.3.1.39</ecNumber>
    </recommendedName>
</protein>
<dbReference type="GO" id="GO:0004314">
    <property type="term" value="F:[acyl-carrier-protein] S-malonyltransferase activity"/>
    <property type="evidence" value="ECO:0007669"/>
    <property type="project" value="UniProtKB-EC"/>
</dbReference>
<evidence type="ECO:0000259" key="8">
    <source>
        <dbReference type="SMART" id="SM00827"/>
    </source>
</evidence>
<dbReference type="Pfam" id="PF00698">
    <property type="entry name" value="Acyl_transf_1"/>
    <property type="match status" value="1"/>
</dbReference>
<dbReference type="GO" id="GO:0006633">
    <property type="term" value="P:fatty acid biosynthetic process"/>
    <property type="evidence" value="ECO:0007669"/>
    <property type="project" value="TreeGrafter"/>
</dbReference>
<dbReference type="InterPro" id="IPR016035">
    <property type="entry name" value="Acyl_Trfase/lysoPLipase"/>
</dbReference>
<dbReference type="AlphaFoldDB" id="A0AA90NJZ1"/>
<dbReference type="InterPro" id="IPR024925">
    <property type="entry name" value="Malonyl_CoA-ACP_transAc"/>
</dbReference>
<evidence type="ECO:0000256" key="2">
    <source>
        <dbReference type="ARBA" id="ARBA00018953"/>
    </source>
</evidence>
<dbReference type="Proteomes" id="UP001178148">
    <property type="component" value="Unassembled WGS sequence"/>
</dbReference>
<gene>
    <name evidence="9" type="primary">fabD</name>
    <name evidence="9" type="ORF">QS748_01230</name>
</gene>
<evidence type="ECO:0000256" key="1">
    <source>
        <dbReference type="ARBA" id="ARBA00013258"/>
    </source>
</evidence>
<comment type="similarity">
    <text evidence="6">Belongs to the fabD family.</text>
</comment>
<dbReference type="SUPFAM" id="SSF55048">
    <property type="entry name" value="Probable ACP-binding domain of malonyl-CoA ACP transacylase"/>
    <property type="match status" value="1"/>
</dbReference>
<dbReference type="InterPro" id="IPR014043">
    <property type="entry name" value="Acyl_transferase_dom"/>
</dbReference>
<comment type="catalytic activity">
    <reaction evidence="5 6">
        <text>holo-[ACP] + malonyl-CoA = malonyl-[ACP] + CoA</text>
        <dbReference type="Rhea" id="RHEA:41792"/>
        <dbReference type="Rhea" id="RHEA-COMP:9623"/>
        <dbReference type="Rhea" id="RHEA-COMP:9685"/>
        <dbReference type="ChEBI" id="CHEBI:57287"/>
        <dbReference type="ChEBI" id="CHEBI:57384"/>
        <dbReference type="ChEBI" id="CHEBI:64479"/>
        <dbReference type="ChEBI" id="CHEBI:78449"/>
        <dbReference type="EC" id="2.3.1.39"/>
    </reaction>
</comment>
<dbReference type="EC" id="2.3.1.39" evidence="1 6"/>
<dbReference type="Gene3D" id="3.30.70.250">
    <property type="entry name" value="Malonyl-CoA ACP transacylase, ACP-binding"/>
    <property type="match status" value="1"/>
</dbReference>
<feature type="active site" evidence="7">
    <location>
        <position position="202"/>
    </location>
</feature>
<dbReference type="InterPro" id="IPR004410">
    <property type="entry name" value="Malonyl_CoA-ACP_transAc_FabD"/>
</dbReference>
<dbReference type="SMART" id="SM00827">
    <property type="entry name" value="PKS_AT"/>
    <property type="match status" value="1"/>
</dbReference>
<dbReference type="InterPro" id="IPR016036">
    <property type="entry name" value="Malonyl_transacylase_ACP-bd"/>
</dbReference>
<proteinExistence type="inferred from homology"/>